<dbReference type="GO" id="GO:0005886">
    <property type="term" value="C:plasma membrane"/>
    <property type="evidence" value="ECO:0007669"/>
    <property type="project" value="UniProtKB-SubCell"/>
</dbReference>
<dbReference type="GO" id="GO:0055085">
    <property type="term" value="P:transmembrane transport"/>
    <property type="evidence" value="ECO:0007669"/>
    <property type="project" value="InterPro"/>
</dbReference>
<evidence type="ECO:0000256" key="3">
    <source>
        <dbReference type="ARBA" id="ARBA00022475"/>
    </source>
</evidence>
<proteinExistence type="inferred from homology"/>
<evidence type="ECO:0000259" key="9">
    <source>
        <dbReference type="PROSITE" id="PS50928"/>
    </source>
</evidence>
<feature type="domain" description="ABC transmembrane type-1" evidence="9">
    <location>
        <begin position="56"/>
        <end position="259"/>
    </location>
</feature>
<dbReference type="Gene3D" id="1.10.3720.10">
    <property type="entry name" value="MetI-like"/>
    <property type="match status" value="2"/>
</dbReference>
<feature type="transmembrane region" description="Helical" evidence="8">
    <location>
        <begin position="335"/>
        <end position="354"/>
    </location>
</feature>
<evidence type="ECO:0000256" key="1">
    <source>
        <dbReference type="ARBA" id="ARBA00004429"/>
    </source>
</evidence>
<dbReference type="PROSITE" id="PS50928">
    <property type="entry name" value="ABC_TM1"/>
    <property type="match status" value="2"/>
</dbReference>
<feature type="domain" description="ABC transmembrane type-1" evidence="9">
    <location>
        <begin position="331"/>
        <end position="521"/>
    </location>
</feature>
<dbReference type="PANTHER" id="PTHR43357:SF3">
    <property type="entry name" value="FE(3+)-TRANSPORT SYSTEM PERMEASE PROTEIN FBPB 2"/>
    <property type="match status" value="1"/>
</dbReference>
<sequence>MPAAVLRRHLPSPLQLLVLLIAGALSLPLGYVLIQAATSEPALWTRLWRTRLPELLVNTGSLAVTVSAATLLLGLSLAWLITRFEFPGRPVWEWALILPLAMPTYVLAYVYSYLLSIGGPMDRLWQVVAGPESHVFAPQSLTGVTLVMTLDTFPFVYLLCRAALLNMNLSFEEVARACGVGRWPTFFRVTVPLLRPAIFAGLSLVVLYVVSDFGAVSLLRYQTLTYAVYQQMTGRYNYAAASVLSLLLVLFALVFLLTERWFRRRSRFYQTTGRFRQAARQRPGLGRRLGLLLYVGGVFALSFGIPAWLLVVWSAGALQEGVLDSRFLDFAWNSVFLSATAATGAVLLGTPVAYLSTRRPHWLNHLCLHASYAGYVLPGPVAALALLVIVMALVPAWYGSVSVLILAYILHFLPVGLQSLEPAIQQVTPNLEEVARSLGSTFWSTMKRVTLPLIRNGFFGAWILMFLQCMKELPATLLLRPVGFDTLAVRVWLEASEELYTLAAAPALLIVLFSLPALGLLVARDWRAR</sequence>
<keyword evidence="6 8" id="KW-1133">Transmembrane helix</keyword>
<feature type="transmembrane region" description="Helical" evidence="8">
    <location>
        <begin position="366"/>
        <end position="390"/>
    </location>
</feature>
<dbReference type="CDD" id="cd06261">
    <property type="entry name" value="TM_PBP2"/>
    <property type="match status" value="2"/>
</dbReference>
<feature type="transmembrane region" description="Helical" evidence="8">
    <location>
        <begin position="457"/>
        <end position="479"/>
    </location>
</feature>
<evidence type="ECO:0000256" key="5">
    <source>
        <dbReference type="ARBA" id="ARBA00022692"/>
    </source>
</evidence>
<reference evidence="10" key="1">
    <citation type="submission" date="2022-10" db="EMBL/GenBank/DDBJ databases">
        <authorList>
            <person name="Koch H."/>
        </authorList>
    </citation>
    <scope>NUCLEOTIDE SEQUENCE</scope>
    <source>
        <strain evidence="10">DNF</strain>
    </source>
</reference>
<keyword evidence="2 8" id="KW-0813">Transport</keyword>
<evidence type="ECO:0000313" key="10">
    <source>
        <dbReference type="EMBL" id="CAI4030897.1"/>
    </source>
</evidence>
<keyword evidence="11" id="KW-1185">Reference proteome</keyword>
<feature type="transmembrane region" description="Helical" evidence="8">
    <location>
        <begin position="60"/>
        <end position="82"/>
    </location>
</feature>
<evidence type="ECO:0000256" key="8">
    <source>
        <dbReference type="RuleBase" id="RU363032"/>
    </source>
</evidence>
<dbReference type="RefSeq" id="WP_289267866.1">
    <property type="nucleotide sequence ID" value="NZ_OX365700.1"/>
</dbReference>
<feature type="transmembrane region" description="Helical" evidence="8">
    <location>
        <begin position="238"/>
        <end position="257"/>
    </location>
</feature>
<dbReference type="EMBL" id="OX365700">
    <property type="protein sequence ID" value="CAI4030897.1"/>
    <property type="molecule type" value="Genomic_DNA"/>
</dbReference>
<dbReference type="KEGG" id="nti:DNFV4_01329"/>
<feature type="transmembrane region" description="Helical" evidence="8">
    <location>
        <begin position="94"/>
        <end position="115"/>
    </location>
</feature>
<evidence type="ECO:0000256" key="7">
    <source>
        <dbReference type="ARBA" id="ARBA00023136"/>
    </source>
</evidence>
<comment type="similarity">
    <text evidence="8">Belongs to the binding-protein-dependent transport system permease family.</text>
</comment>
<dbReference type="AlphaFoldDB" id="A0AA86MXN1"/>
<accession>A0AA86MXN1</accession>
<gene>
    <name evidence="10" type="ORF">DNFV4_01329</name>
</gene>
<comment type="subcellular location">
    <subcellularLocation>
        <location evidence="1">Cell inner membrane</location>
        <topology evidence="1">Multi-pass membrane protein</topology>
    </subcellularLocation>
    <subcellularLocation>
        <location evidence="8">Cell membrane</location>
        <topology evidence="8">Multi-pass membrane protein</topology>
    </subcellularLocation>
</comment>
<feature type="transmembrane region" description="Helical" evidence="8">
    <location>
        <begin position="135"/>
        <end position="160"/>
    </location>
</feature>
<organism evidence="10 11">
    <name type="scientific">Nitrospira tepida</name>
    <dbReference type="NCBI Taxonomy" id="2973512"/>
    <lineage>
        <taxon>Bacteria</taxon>
        <taxon>Pseudomonadati</taxon>
        <taxon>Nitrospirota</taxon>
        <taxon>Nitrospiria</taxon>
        <taxon>Nitrospirales</taxon>
        <taxon>Nitrospiraceae</taxon>
        <taxon>Nitrospira</taxon>
    </lineage>
</organism>
<dbReference type="Pfam" id="PF00528">
    <property type="entry name" value="BPD_transp_1"/>
    <property type="match status" value="2"/>
</dbReference>
<dbReference type="PANTHER" id="PTHR43357">
    <property type="entry name" value="INNER MEMBRANE ABC TRANSPORTER PERMEASE PROTEIN YDCV"/>
    <property type="match status" value="1"/>
</dbReference>
<dbReference type="InterPro" id="IPR035906">
    <property type="entry name" value="MetI-like_sf"/>
</dbReference>
<evidence type="ECO:0000256" key="2">
    <source>
        <dbReference type="ARBA" id="ARBA00022448"/>
    </source>
</evidence>
<dbReference type="InterPro" id="IPR000515">
    <property type="entry name" value="MetI-like"/>
</dbReference>
<dbReference type="SUPFAM" id="SSF161098">
    <property type="entry name" value="MetI-like"/>
    <property type="match status" value="2"/>
</dbReference>
<feature type="transmembrane region" description="Helical" evidence="8">
    <location>
        <begin position="197"/>
        <end position="218"/>
    </location>
</feature>
<evidence type="ECO:0000256" key="6">
    <source>
        <dbReference type="ARBA" id="ARBA00022989"/>
    </source>
</evidence>
<keyword evidence="4" id="KW-0997">Cell inner membrane</keyword>
<feature type="transmembrane region" description="Helical" evidence="8">
    <location>
        <begin position="499"/>
        <end position="523"/>
    </location>
</feature>
<protein>
    <submittedName>
        <fullName evidence="10">Ferric iron ABC transporter, permease protein</fullName>
    </submittedName>
</protein>
<evidence type="ECO:0000313" key="11">
    <source>
        <dbReference type="Proteomes" id="UP001179121"/>
    </source>
</evidence>
<dbReference type="Proteomes" id="UP001179121">
    <property type="component" value="Chromosome"/>
</dbReference>
<feature type="transmembrane region" description="Helical" evidence="8">
    <location>
        <begin position="396"/>
        <end position="417"/>
    </location>
</feature>
<evidence type="ECO:0000256" key="4">
    <source>
        <dbReference type="ARBA" id="ARBA00022519"/>
    </source>
</evidence>
<keyword evidence="3" id="KW-1003">Cell membrane</keyword>
<keyword evidence="5 8" id="KW-0812">Transmembrane</keyword>
<name>A0AA86MXN1_9BACT</name>
<keyword evidence="7 8" id="KW-0472">Membrane</keyword>
<feature type="transmembrane region" description="Helical" evidence="8">
    <location>
        <begin position="291"/>
        <end position="315"/>
    </location>
</feature>